<reference evidence="1" key="1">
    <citation type="submission" date="2022-07" db="EMBL/GenBank/DDBJ databases">
        <title>Phylogenomic reconstructions and comparative analyses of Kickxellomycotina fungi.</title>
        <authorList>
            <person name="Reynolds N.K."/>
            <person name="Stajich J.E."/>
            <person name="Barry K."/>
            <person name="Grigoriev I.V."/>
            <person name="Crous P."/>
            <person name="Smith M.E."/>
        </authorList>
    </citation>
    <scope>NUCLEOTIDE SEQUENCE</scope>
    <source>
        <strain evidence="1">BCRC 34381</strain>
    </source>
</reference>
<comment type="caution">
    <text evidence="1">The sequence shown here is derived from an EMBL/GenBank/DDBJ whole genome shotgun (WGS) entry which is preliminary data.</text>
</comment>
<evidence type="ECO:0000313" key="2">
    <source>
        <dbReference type="Proteomes" id="UP001143981"/>
    </source>
</evidence>
<proteinExistence type="predicted"/>
<accession>A0A9W7YBR0</accession>
<keyword evidence="2" id="KW-1185">Reference proteome</keyword>
<evidence type="ECO:0000313" key="1">
    <source>
        <dbReference type="EMBL" id="KAJ1729971.1"/>
    </source>
</evidence>
<dbReference type="EMBL" id="JANBOI010000524">
    <property type="protein sequence ID" value="KAJ1729971.1"/>
    <property type="molecule type" value="Genomic_DNA"/>
</dbReference>
<gene>
    <name evidence="1" type="ORF">LPJ61_003264</name>
</gene>
<dbReference type="Proteomes" id="UP001143981">
    <property type="component" value="Unassembled WGS sequence"/>
</dbReference>
<dbReference type="AlphaFoldDB" id="A0A9W7YBR0"/>
<feature type="non-terminal residue" evidence="1">
    <location>
        <position position="116"/>
    </location>
</feature>
<name>A0A9W7YBR0_9FUNG</name>
<sequence>MWEQAVTMGFAAVFCFEPDIGPVNEVVISGATRDRPFSLMTAELMAILAVAVLLPLDQVAVIQSNSQVAITLVQQLQDQSCYWWQPSPLVYLASWFVDSMWARMVQLSLEWICGHS</sequence>
<protein>
    <submittedName>
        <fullName evidence="1">Uncharacterized protein</fullName>
    </submittedName>
</protein>
<organism evidence="1 2">
    <name type="scientific">Coemansia biformis</name>
    <dbReference type="NCBI Taxonomy" id="1286918"/>
    <lineage>
        <taxon>Eukaryota</taxon>
        <taxon>Fungi</taxon>
        <taxon>Fungi incertae sedis</taxon>
        <taxon>Zoopagomycota</taxon>
        <taxon>Kickxellomycotina</taxon>
        <taxon>Kickxellomycetes</taxon>
        <taxon>Kickxellales</taxon>
        <taxon>Kickxellaceae</taxon>
        <taxon>Coemansia</taxon>
    </lineage>
</organism>